<evidence type="ECO:0000256" key="2">
    <source>
        <dbReference type="PROSITE-ProRule" id="PRU00035"/>
    </source>
</evidence>
<dbReference type="PANTHER" id="PTHR45750:SF3">
    <property type="entry name" value="HISTONE ACETYLTRANSFERASE"/>
    <property type="match status" value="1"/>
</dbReference>
<dbReference type="InterPro" id="IPR036427">
    <property type="entry name" value="Bromodomain-like_sf"/>
</dbReference>
<keyword evidence="5" id="KW-1185">Reference proteome</keyword>
<proteinExistence type="predicted"/>
<comment type="caution">
    <text evidence="4">The sequence shown here is derived from an EMBL/GenBank/DDBJ whole genome shotgun (WGS) entry which is preliminary data.</text>
</comment>
<dbReference type="Gene3D" id="1.20.920.10">
    <property type="entry name" value="Bromodomain-like"/>
    <property type="match status" value="1"/>
</dbReference>
<organism evidence="4 5">
    <name type="scientific">Mucor flavus</name>
    <dbReference type="NCBI Taxonomy" id="439312"/>
    <lineage>
        <taxon>Eukaryota</taxon>
        <taxon>Fungi</taxon>
        <taxon>Fungi incertae sedis</taxon>
        <taxon>Mucoromycota</taxon>
        <taxon>Mucoromycotina</taxon>
        <taxon>Mucoromycetes</taxon>
        <taxon>Mucorales</taxon>
        <taxon>Mucorineae</taxon>
        <taxon>Mucoraceae</taxon>
        <taxon>Mucor</taxon>
    </lineage>
</organism>
<dbReference type="Pfam" id="PF00439">
    <property type="entry name" value="Bromodomain"/>
    <property type="match status" value="1"/>
</dbReference>
<dbReference type="Proteomes" id="UP001473302">
    <property type="component" value="Unassembled WGS sequence"/>
</dbReference>
<dbReference type="InterPro" id="IPR037800">
    <property type="entry name" value="GCN5"/>
</dbReference>
<accession>A0ABP9ZD74</accession>
<dbReference type="SUPFAM" id="SSF47370">
    <property type="entry name" value="Bromodomain"/>
    <property type="match status" value="1"/>
</dbReference>
<evidence type="ECO:0000313" key="4">
    <source>
        <dbReference type="EMBL" id="GAA5817019.1"/>
    </source>
</evidence>
<dbReference type="SMART" id="SM00297">
    <property type="entry name" value="BROMO"/>
    <property type="match status" value="1"/>
</dbReference>
<evidence type="ECO:0000259" key="3">
    <source>
        <dbReference type="PROSITE" id="PS50014"/>
    </source>
</evidence>
<dbReference type="PANTHER" id="PTHR45750">
    <property type="entry name" value="GH11602P"/>
    <property type="match status" value="1"/>
</dbReference>
<evidence type="ECO:0000313" key="5">
    <source>
        <dbReference type="Proteomes" id="UP001473302"/>
    </source>
</evidence>
<dbReference type="PROSITE" id="PS50014">
    <property type="entry name" value="BROMODOMAIN_2"/>
    <property type="match status" value="1"/>
</dbReference>
<gene>
    <name evidence="4" type="ORF">MFLAVUS_010554</name>
</gene>
<dbReference type="InterPro" id="IPR001487">
    <property type="entry name" value="Bromodomain"/>
</dbReference>
<reference evidence="4 5" key="1">
    <citation type="submission" date="2024-04" db="EMBL/GenBank/DDBJ databases">
        <title>genome sequences of Mucor flavus KT1a and Helicostylum pulchrum KT1b strains isolated from the surface of a dry-aged beef.</title>
        <authorList>
            <person name="Toyotome T."/>
            <person name="Hosono M."/>
            <person name="Torimaru M."/>
            <person name="Fukuda K."/>
            <person name="Mikami N."/>
        </authorList>
    </citation>
    <scope>NUCLEOTIDE SEQUENCE [LARGE SCALE GENOMIC DNA]</scope>
    <source>
        <strain evidence="4 5">KT1a</strain>
    </source>
</reference>
<feature type="domain" description="Bromo" evidence="3">
    <location>
        <begin position="69"/>
        <end position="157"/>
    </location>
</feature>
<dbReference type="EMBL" id="BAABUK010000037">
    <property type="protein sequence ID" value="GAA5817019.1"/>
    <property type="molecule type" value="Genomic_DNA"/>
</dbReference>
<name>A0ABP9ZD74_9FUNG</name>
<dbReference type="CDD" id="cd05509">
    <property type="entry name" value="Bromo_gcn5_like"/>
    <property type="match status" value="1"/>
</dbReference>
<evidence type="ECO:0000256" key="1">
    <source>
        <dbReference type="ARBA" id="ARBA00023117"/>
    </source>
</evidence>
<dbReference type="PRINTS" id="PR00503">
    <property type="entry name" value="BROMODOMAIN"/>
</dbReference>
<protein>
    <recommendedName>
        <fullName evidence="3">Bromo domain-containing protein</fullName>
    </recommendedName>
</protein>
<keyword evidence="1 2" id="KW-0103">Bromodomain</keyword>
<sequence>MFMKEKSTEHITYPGLRMPIGKSGKRSINPLEVPGIAESGWTPEMDVLSNRPRHSAHYNQMLFIVEELQNHVHAWPFLEPVSIEDVADYYDIIKDPMGKLICLLDWFCIPDWFCLDLATLEENVKADTYPTMEDFIVDTQKIFDNCRLYNGEDTEYARYATKLERFFNKKLRAAARAKNEQN</sequence>